<dbReference type="Proteomes" id="UP000185478">
    <property type="component" value="Chromosome"/>
</dbReference>
<name>A0A1L7CFS9_9CORY</name>
<sequence>MRFLWATRGLNWGFKFLSDGGFADPLIEYERVFNQFSTAQDFLSGKDFVAVRFDDPLGRCDSAGRIIPHECVIYGKQALEFSSATQAIDALWPKIADSYAELWDK</sequence>
<dbReference type="AlphaFoldDB" id="A0A1L7CFS9"/>
<organism evidence="1 2">
    <name type="scientific">Corynebacterium aquilae DSM 44791</name>
    <dbReference type="NCBI Taxonomy" id="1431546"/>
    <lineage>
        <taxon>Bacteria</taxon>
        <taxon>Bacillati</taxon>
        <taxon>Actinomycetota</taxon>
        <taxon>Actinomycetes</taxon>
        <taxon>Mycobacteriales</taxon>
        <taxon>Corynebacteriaceae</taxon>
        <taxon>Corynebacterium</taxon>
    </lineage>
</organism>
<gene>
    <name evidence="1" type="ORF">CAQU_05635</name>
</gene>
<dbReference type="EMBL" id="CP009245">
    <property type="protein sequence ID" value="APT84633.1"/>
    <property type="molecule type" value="Genomic_DNA"/>
</dbReference>
<evidence type="ECO:0000313" key="1">
    <source>
        <dbReference type="EMBL" id="APT84633.1"/>
    </source>
</evidence>
<protein>
    <submittedName>
        <fullName evidence="1">Uncharacterized protein</fullName>
    </submittedName>
</protein>
<proteinExistence type="predicted"/>
<accession>A0A1L7CFS9</accession>
<keyword evidence="2" id="KW-1185">Reference proteome</keyword>
<reference evidence="1 2" key="1">
    <citation type="submission" date="2014-08" db="EMBL/GenBank/DDBJ databases">
        <title>Complete genome sequence of Corynebacterium aquilae S-613T(T) (=DSM 44791(T)), isolated from the choana of a healthy golden eagle.</title>
        <authorList>
            <person name="Ruckert C."/>
            <person name="Albersmeier A."/>
            <person name="Winkler A."/>
            <person name="Kalinowski J."/>
        </authorList>
    </citation>
    <scope>NUCLEOTIDE SEQUENCE [LARGE SCALE GENOMIC DNA]</scope>
    <source>
        <strain evidence="1 2">S-613</strain>
    </source>
</reference>
<dbReference type="RefSeq" id="WP_075725927.1">
    <property type="nucleotide sequence ID" value="NZ_CP009245.1"/>
</dbReference>
<evidence type="ECO:0000313" key="2">
    <source>
        <dbReference type="Proteomes" id="UP000185478"/>
    </source>
</evidence>
<dbReference type="KEGG" id="caqu:CAQU_05635"/>